<dbReference type="AlphaFoldDB" id="A0AAV7QI08"/>
<proteinExistence type="predicted"/>
<name>A0AAV7QI08_PLEWA</name>
<evidence type="ECO:0000313" key="2">
    <source>
        <dbReference type="Proteomes" id="UP001066276"/>
    </source>
</evidence>
<reference evidence="1" key="1">
    <citation type="journal article" date="2022" name="bioRxiv">
        <title>Sequencing and chromosome-scale assembly of the giantPleurodeles waltlgenome.</title>
        <authorList>
            <person name="Brown T."/>
            <person name="Elewa A."/>
            <person name="Iarovenko S."/>
            <person name="Subramanian E."/>
            <person name="Araus A.J."/>
            <person name="Petzold A."/>
            <person name="Susuki M."/>
            <person name="Suzuki K.-i.T."/>
            <person name="Hayashi T."/>
            <person name="Toyoda A."/>
            <person name="Oliveira C."/>
            <person name="Osipova E."/>
            <person name="Leigh N.D."/>
            <person name="Simon A."/>
            <person name="Yun M.H."/>
        </authorList>
    </citation>
    <scope>NUCLEOTIDE SEQUENCE</scope>
    <source>
        <strain evidence="1">20211129_DDA</strain>
        <tissue evidence="1">Liver</tissue>
    </source>
</reference>
<accession>A0AAV7QI08</accession>
<organism evidence="1 2">
    <name type="scientific">Pleurodeles waltl</name>
    <name type="common">Iberian ribbed newt</name>
    <dbReference type="NCBI Taxonomy" id="8319"/>
    <lineage>
        <taxon>Eukaryota</taxon>
        <taxon>Metazoa</taxon>
        <taxon>Chordata</taxon>
        <taxon>Craniata</taxon>
        <taxon>Vertebrata</taxon>
        <taxon>Euteleostomi</taxon>
        <taxon>Amphibia</taxon>
        <taxon>Batrachia</taxon>
        <taxon>Caudata</taxon>
        <taxon>Salamandroidea</taxon>
        <taxon>Salamandridae</taxon>
        <taxon>Pleurodelinae</taxon>
        <taxon>Pleurodeles</taxon>
    </lineage>
</organism>
<sequence>PNQRPMWRMNAWYLQNNDFTLEIRDHLTQYFEQNLGSVKSPGTVWAACKATLRGYAKYRVRARKWARDLQ</sequence>
<comment type="caution">
    <text evidence="1">The sequence shown here is derived from an EMBL/GenBank/DDBJ whole genome shotgun (WGS) entry which is preliminary data.</text>
</comment>
<feature type="non-terminal residue" evidence="1">
    <location>
        <position position="70"/>
    </location>
</feature>
<dbReference type="Proteomes" id="UP001066276">
    <property type="component" value="Chromosome 6"/>
</dbReference>
<feature type="non-terminal residue" evidence="1">
    <location>
        <position position="1"/>
    </location>
</feature>
<evidence type="ECO:0000313" key="1">
    <source>
        <dbReference type="EMBL" id="KAJ1140101.1"/>
    </source>
</evidence>
<keyword evidence="2" id="KW-1185">Reference proteome</keyword>
<dbReference type="EMBL" id="JANPWB010000010">
    <property type="protein sequence ID" value="KAJ1140101.1"/>
    <property type="molecule type" value="Genomic_DNA"/>
</dbReference>
<protein>
    <submittedName>
        <fullName evidence="1">Uncharacterized protein</fullName>
    </submittedName>
</protein>
<gene>
    <name evidence="1" type="ORF">NDU88_006461</name>
</gene>